<dbReference type="InterPro" id="IPR013762">
    <property type="entry name" value="Integrase-like_cat_sf"/>
</dbReference>
<keyword evidence="1" id="KW-0233">DNA recombination</keyword>
<dbReference type="Proteomes" id="UP000248724">
    <property type="component" value="Unassembled WGS sequence"/>
</dbReference>
<dbReference type="AlphaFoldDB" id="A0A2W5ZG25"/>
<evidence type="ECO:0000256" key="1">
    <source>
        <dbReference type="ARBA" id="ARBA00023172"/>
    </source>
</evidence>
<proteinExistence type="predicted"/>
<reference evidence="2 3" key="1">
    <citation type="journal article" date="2017" name="Nature">
        <title>Atmospheric trace gases support primary production in Antarctic desert surface soil.</title>
        <authorList>
            <person name="Ji M."/>
            <person name="Greening C."/>
            <person name="Vanwonterghem I."/>
            <person name="Carere C.R."/>
            <person name="Bay S.K."/>
            <person name="Steen J.A."/>
            <person name="Montgomery K."/>
            <person name="Lines T."/>
            <person name="Beardall J."/>
            <person name="van Dorst J."/>
            <person name="Snape I."/>
            <person name="Stott M.B."/>
            <person name="Hugenholtz P."/>
            <person name="Ferrari B.C."/>
        </authorList>
    </citation>
    <scope>NUCLEOTIDE SEQUENCE [LARGE SCALE GENOMIC DNA]</scope>
    <source>
        <strain evidence="2">RRmetagenome_bin12</strain>
    </source>
</reference>
<dbReference type="SUPFAM" id="SSF56349">
    <property type="entry name" value="DNA breaking-rejoining enzymes"/>
    <property type="match status" value="1"/>
</dbReference>
<evidence type="ECO:0000313" key="2">
    <source>
        <dbReference type="EMBL" id="PZR81736.1"/>
    </source>
</evidence>
<dbReference type="GO" id="GO:0003677">
    <property type="term" value="F:DNA binding"/>
    <property type="evidence" value="ECO:0007669"/>
    <property type="project" value="InterPro"/>
</dbReference>
<organism evidence="2 3">
    <name type="scientific">Candidatus Aeolococcus gillhamiae</name>
    <dbReference type="NCBI Taxonomy" id="3127015"/>
    <lineage>
        <taxon>Bacteria</taxon>
        <taxon>Bacillati</taxon>
        <taxon>Candidatus Dormiibacterota</taxon>
        <taxon>Candidatus Dormibacteria</taxon>
        <taxon>Candidatus Aeolococcales</taxon>
        <taxon>Candidatus Aeolococcaceae</taxon>
        <taxon>Candidatus Aeolococcus</taxon>
    </lineage>
</organism>
<protein>
    <submittedName>
        <fullName evidence="2">Site-specific integrase</fullName>
    </submittedName>
</protein>
<dbReference type="GO" id="GO:0006310">
    <property type="term" value="P:DNA recombination"/>
    <property type="evidence" value="ECO:0007669"/>
    <property type="project" value="UniProtKB-KW"/>
</dbReference>
<accession>A0A2W5ZG25</accession>
<comment type="caution">
    <text evidence="2">The sequence shown here is derived from an EMBL/GenBank/DDBJ whole genome shotgun (WGS) entry which is preliminary data.</text>
</comment>
<feature type="non-terminal residue" evidence="2">
    <location>
        <position position="1"/>
    </location>
</feature>
<sequence>VFDQAEPELGCFLPLAASTGARRSQVCGLRWSDIDLGTGSLTFTRGVVDAGTGGVRPPS</sequence>
<gene>
    <name evidence="2" type="ORF">DLM65_05325</name>
</gene>
<dbReference type="EMBL" id="QHBU01000096">
    <property type="protein sequence ID" value="PZR81736.1"/>
    <property type="molecule type" value="Genomic_DNA"/>
</dbReference>
<dbReference type="InterPro" id="IPR011010">
    <property type="entry name" value="DNA_brk_join_enz"/>
</dbReference>
<dbReference type="GO" id="GO:0015074">
    <property type="term" value="P:DNA integration"/>
    <property type="evidence" value="ECO:0007669"/>
    <property type="project" value="InterPro"/>
</dbReference>
<name>A0A2W5ZG25_9BACT</name>
<dbReference type="Gene3D" id="1.10.443.10">
    <property type="entry name" value="Intergrase catalytic core"/>
    <property type="match status" value="1"/>
</dbReference>
<evidence type="ECO:0000313" key="3">
    <source>
        <dbReference type="Proteomes" id="UP000248724"/>
    </source>
</evidence>